<keyword evidence="13" id="KW-1003">Cell membrane</keyword>
<dbReference type="InterPro" id="IPR015116">
    <property type="entry name" value="Cdc42-bd-like"/>
</dbReference>
<dbReference type="GO" id="GO:0002009">
    <property type="term" value="P:morphogenesis of an epithelium"/>
    <property type="evidence" value="ECO:0007669"/>
    <property type="project" value="UniProtKB-ARBA"/>
</dbReference>
<dbReference type="Proteomes" id="UP001153636">
    <property type="component" value="Chromosome 5"/>
</dbReference>
<dbReference type="PROSITE" id="PS00109">
    <property type="entry name" value="PROTEIN_KINASE_TYR"/>
    <property type="match status" value="1"/>
</dbReference>
<dbReference type="FunFam" id="3.30.200.20:FF:000107">
    <property type="entry name" value="Putative activated CDC42 kinase 1"/>
    <property type="match status" value="1"/>
</dbReference>
<dbReference type="FunFam" id="1.10.510.10:FF:000080">
    <property type="entry name" value="Putative activated CDC42 kinase 1"/>
    <property type="match status" value="1"/>
</dbReference>
<dbReference type="EC" id="2.7.11.1" evidence="11"/>
<gene>
    <name evidence="44" type="ORF">PSYICH_LOCUS11227</name>
</gene>
<keyword evidence="31" id="KW-0539">Nucleus</keyword>
<evidence type="ECO:0000256" key="24">
    <source>
        <dbReference type="ARBA" id="ARBA00022840"/>
    </source>
</evidence>
<dbReference type="GO" id="GO:0004674">
    <property type="term" value="F:protein serine/threonine kinase activity"/>
    <property type="evidence" value="ECO:0007669"/>
    <property type="project" value="UniProtKB-KW"/>
</dbReference>
<comment type="subcellular location">
    <subcellularLocation>
        <location evidence="8">Cell junction</location>
        <location evidence="8">Adherens junction</location>
    </subcellularLocation>
    <subcellularLocation>
        <location evidence="6">Cell membrane</location>
    </subcellularLocation>
    <subcellularLocation>
        <location evidence="7">Cytoplasm</location>
        <location evidence="7">Cytosol</location>
    </subcellularLocation>
    <subcellularLocation>
        <location evidence="5">Cytoplasmic vesicle membrane</location>
        <topology evidence="5">Peripheral membrane protein</topology>
        <orientation evidence="5">Cytoplasmic side</orientation>
    </subcellularLocation>
    <subcellularLocation>
        <location evidence="3">Cytoplasmic vesicle</location>
        <location evidence="3">Clathrin-coated vesicle</location>
    </subcellularLocation>
    <subcellularLocation>
        <location evidence="4">Endosome</location>
    </subcellularLocation>
    <subcellularLocation>
        <location evidence="9">Membrane</location>
        <location evidence="9">Clathrin-coated pit</location>
    </subcellularLocation>
    <subcellularLocation>
        <location evidence="2">Nucleus</location>
    </subcellularLocation>
</comment>
<proteinExistence type="inferred from homology"/>
<dbReference type="InterPro" id="IPR020635">
    <property type="entry name" value="Tyr_kinase_cat_dom"/>
</dbReference>
<comment type="cofactor">
    <cofactor evidence="1">
        <name>Mg(2+)</name>
        <dbReference type="ChEBI" id="CHEBI:18420"/>
    </cofactor>
</comment>
<keyword evidence="24 39" id="KW-0067">ATP-binding</keyword>
<dbReference type="GO" id="GO:0005524">
    <property type="term" value="F:ATP binding"/>
    <property type="evidence" value="ECO:0007669"/>
    <property type="project" value="UniProtKB-UniRule"/>
</dbReference>
<dbReference type="InterPro" id="IPR001452">
    <property type="entry name" value="SH3_domain"/>
</dbReference>
<keyword evidence="14" id="KW-0488">Methylation</keyword>
<reference evidence="44" key="1">
    <citation type="submission" date="2022-01" db="EMBL/GenBank/DDBJ databases">
        <authorList>
            <person name="King R."/>
        </authorList>
    </citation>
    <scope>NUCLEOTIDE SEQUENCE</scope>
</reference>
<dbReference type="GO" id="GO:0005768">
    <property type="term" value="C:endosome"/>
    <property type="evidence" value="ECO:0007669"/>
    <property type="project" value="UniProtKB-SubCell"/>
</dbReference>
<evidence type="ECO:0000256" key="29">
    <source>
        <dbReference type="ARBA" id="ARBA00023137"/>
    </source>
</evidence>
<dbReference type="PRINTS" id="PR00109">
    <property type="entry name" value="TYRKINASE"/>
</dbReference>
<dbReference type="InterPro" id="IPR036028">
    <property type="entry name" value="SH3-like_dom_sf"/>
</dbReference>
<keyword evidence="20" id="KW-0479">Metal-binding</keyword>
<evidence type="ECO:0000256" key="22">
    <source>
        <dbReference type="ARBA" id="ARBA00022753"/>
    </source>
</evidence>
<keyword evidence="28" id="KW-0472">Membrane</keyword>
<feature type="region of interest" description="Disordered" evidence="40">
    <location>
        <begin position="490"/>
        <end position="510"/>
    </location>
</feature>
<evidence type="ECO:0000256" key="36">
    <source>
        <dbReference type="ARBA" id="ARBA00072244"/>
    </source>
</evidence>
<dbReference type="CDD" id="cd05040">
    <property type="entry name" value="PTKc_Ack_like"/>
    <property type="match status" value="1"/>
</dbReference>
<dbReference type="PROSITE" id="PS50011">
    <property type="entry name" value="PROTEIN_KINASE_DOM"/>
    <property type="match status" value="1"/>
</dbReference>
<dbReference type="AlphaFoldDB" id="A0A9P0CYW5"/>
<evidence type="ECO:0000256" key="34">
    <source>
        <dbReference type="ARBA" id="ARBA00048679"/>
    </source>
</evidence>
<dbReference type="GO" id="GO:0006897">
    <property type="term" value="P:endocytosis"/>
    <property type="evidence" value="ECO:0007669"/>
    <property type="project" value="UniProtKB-KW"/>
</dbReference>
<evidence type="ECO:0000256" key="32">
    <source>
        <dbReference type="ARBA" id="ARBA00023329"/>
    </source>
</evidence>
<keyword evidence="12 38" id="KW-0728">SH3 domain</keyword>
<name>A0A9P0CYW5_9CUCU</name>
<evidence type="ECO:0000256" key="9">
    <source>
        <dbReference type="ARBA" id="ARBA00004600"/>
    </source>
</evidence>
<dbReference type="InterPro" id="IPR017441">
    <property type="entry name" value="Protein_kinase_ATP_BS"/>
</dbReference>
<evidence type="ECO:0000256" key="30">
    <source>
        <dbReference type="ARBA" id="ARBA00023176"/>
    </source>
</evidence>
<evidence type="ECO:0000256" key="14">
    <source>
        <dbReference type="ARBA" id="ARBA00022481"/>
    </source>
</evidence>
<keyword evidence="19" id="KW-0808">Transferase</keyword>
<evidence type="ECO:0000256" key="38">
    <source>
        <dbReference type="PROSITE-ProRule" id="PRU00192"/>
    </source>
</evidence>
<dbReference type="PROSITE" id="PS00107">
    <property type="entry name" value="PROTEIN_KINASE_ATP"/>
    <property type="match status" value="1"/>
</dbReference>
<dbReference type="InterPro" id="IPR015940">
    <property type="entry name" value="UBA"/>
</dbReference>
<dbReference type="InterPro" id="IPR011009">
    <property type="entry name" value="Kinase-like_dom_sf"/>
</dbReference>
<dbReference type="SMART" id="SM00219">
    <property type="entry name" value="TyrKc"/>
    <property type="match status" value="1"/>
</dbReference>
<evidence type="ECO:0000256" key="13">
    <source>
        <dbReference type="ARBA" id="ARBA00022475"/>
    </source>
</evidence>
<evidence type="ECO:0000256" key="23">
    <source>
        <dbReference type="ARBA" id="ARBA00022777"/>
    </source>
</evidence>
<evidence type="ECO:0000256" key="28">
    <source>
        <dbReference type="ARBA" id="ARBA00023136"/>
    </source>
</evidence>
<dbReference type="InterPro" id="IPR049587">
    <property type="entry name" value="TNK-like_SAM"/>
</dbReference>
<dbReference type="FunFam" id="4.10.680.10:FF:000001">
    <property type="entry name" value="activated CDC42 kinase 1 isoform X1"/>
    <property type="match status" value="1"/>
</dbReference>
<feature type="domain" description="Protein kinase" evidence="42">
    <location>
        <begin position="109"/>
        <end position="368"/>
    </location>
</feature>
<feature type="region of interest" description="Disordered" evidence="40">
    <location>
        <begin position="526"/>
        <end position="548"/>
    </location>
</feature>
<evidence type="ECO:0000256" key="33">
    <source>
        <dbReference type="ARBA" id="ARBA00047899"/>
    </source>
</evidence>
<evidence type="ECO:0000256" key="10">
    <source>
        <dbReference type="ARBA" id="ARBA00011903"/>
    </source>
</evidence>
<evidence type="ECO:0000256" key="16">
    <source>
        <dbReference type="ARBA" id="ARBA00022527"/>
    </source>
</evidence>
<dbReference type="InterPro" id="IPR001245">
    <property type="entry name" value="Ser-Thr/Tyr_kinase_cat_dom"/>
</dbReference>
<dbReference type="SUPFAM" id="SSF56112">
    <property type="entry name" value="Protein kinase-like (PK-like)"/>
    <property type="match status" value="1"/>
</dbReference>
<keyword evidence="30" id="KW-0168">Coated pit</keyword>
<dbReference type="GO" id="GO:0005829">
    <property type="term" value="C:cytosol"/>
    <property type="evidence" value="ECO:0007669"/>
    <property type="project" value="UniProtKB-SubCell"/>
</dbReference>
<comment type="catalytic activity">
    <reaction evidence="34">
        <text>L-seryl-[protein] + ATP = O-phospho-L-seryl-[protein] + ADP + H(+)</text>
        <dbReference type="Rhea" id="RHEA:17989"/>
        <dbReference type="Rhea" id="RHEA-COMP:9863"/>
        <dbReference type="Rhea" id="RHEA-COMP:11604"/>
        <dbReference type="ChEBI" id="CHEBI:15378"/>
        <dbReference type="ChEBI" id="CHEBI:29999"/>
        <dbReference type="ChEBI" id="CHEBI:30616"/>
        <dbReference type="ChEBI" id="CHEBI:83421"/>
        <dbReference type="ChEBI" id="CHEBI:456216"/>
        <dbReference type="EC" id="2.7.11.1"/>
    </reaction>
</comment>
<keyword evidence="23" id="KW-0418">Kinase</keyword>
<sequence>MSEEGLDWLQSILLEVQLTQFLIPIRDDLQISRLEHFDFVTPEDLENIGLSRPGGRRLLEAVKKKRAQQKKRNLINKFIPVSSKNHTNKKHEEVIMTDFTSCLIQESNITLSIKLGDGSFGVVRRGEWISPNGKSIPVAVKVLKADALSQPGIFEDFIKEVQAMHVLGHQNLIRLYGVVLSQPMMMVTELAPLGSLLDFLRKQCEHTPVPMLCEYATQVATGMAYLESKRFLHRDLACRNVLLAAVDKVKIGDFGLMRALPQEEDCYVMTEHKKVPFPWCAPESLRFRQFSHASDTWMFGVTVWEMFTFGEDPWMGLIGSEILRKIEKENERLAPPEACPPAIYSILLRCWAKDTQERPTFSSLKSFFRKNMTPVMKAVGRQDEVGKLKVEEGDEIAIIDGSAELYWWKGQHQQTFKIGLFPRCLVDPMRPKQAEDISNPLQHSFIHTGHGSAFGESWGSPSYIDEMYLKNPMEPPDVMGLQRQSKPLPEICDRRKSPKPSINGSLRRPSEKQFNYKKLTNQDSFKIKNKPQRPPVPKIDPSNEGVLVDISPEDMPVLRMKDIVGSRPESRAVSLLDEPIDVPQEDCNSWTSDAPNIPEAGPPPYNFPPSYSNSSAFVTSEPASDPFDTTNVFKQENPQKPLSPTVSPSTSSLTNSASTPTSTFLNKITQNLFETSPTKNQSSQRASFVQGDISNRGLNYFKANIFDKETNIAISKQVSIAQKNLAIPFNKTENDLANGITSLKLNSPEKLENDKKFLSELEKCLLGKDSEIPILDPPQPVKKRNNGVVDTFPKVQNQTYSNLGKIYSKTMNSSQKNDTNSVINNIWFETTAIGNQKDNNKNSQIDNQNKNESYSTTLEFDPYRSPRRYDPVYCSSNSIFGENNHYDMTTDNSHSTNVDPLQNLYNPLPQTIYNNITPSTHSTNSSPLYNKTNRYNSVASDRDSSYSSTQLHNNQSSSYGYSSVAGSICGGVSGTQYSEVAGDVLYHEIPKNVYSDVTNDDILKPHRPAPTKPGLMQPLSMQQIQRKIQQGTLSADAERLMTPEYRSNKISQVRDCIPDVDIEECFAVLQSTGWDVAFSVKTLKINKLLRLGVADHSRCEAALQQTNWNVELAASSILDS</sequence>
<dbReference type="EC" id="2.7.10.2" evidence="10"/>
<comment type="similarity">
    <text evidence="35">Belongs to the protein kinase superfamily. Tyr protein kinase family.</text>
</comment>
<dbReference type="Gene3D" id="4.10.680.10">
    <property type="entry name" value="Cdc42-like binding domain"/>
    <property type="match status" value="1"/>
</dbReference>
<dbReference type="PANTHER" id="PTHR24418">
    <property type="entry name" value="TYROSINE-PROTEIN KINASE"/>
    <property type="match status" value="1"/>
</dbReference>
<dbReference type="PROSITE" id="PS50030">
    <property type="entry name" value="UBA"/>
    <property type="match status" value="1"/>
</dbReference>
<dbReference type="GO" id="GO:0030659">
    <property type="term" value="C:cytoplasmic vesicle membrane"/>
    <property type="evidence" value="ECO:0007669"/>
    <property type="project" value="UniProtKB-SubCell"/>
</dbReference>
<dbReference type="CDD" id="cd09539">
    <property type="entry name" value="SAM_TNK-like"/>
    <property type="match status" value="1"/>
</dbReference>
<keyword evidence="45" id="KW-1185">Reference proteome</keyword>
<evidence type="ECO:0000256" key="12">
    <source>
        <dbReference type="ARBA" id="ARBA00022443"/>
    </source>
</evidence>
<organism evidence="44 45">
    <name type="scientific">Psylliodes chrysocephalus</name>
    <dbReference type="NCBI Taxonomy" id="3402493"/>
    <lineage>
        <taxon>Eukaryota</taxon>
        <taxon>Metazoa</taxon>
        <taxon>Ecdysozoa</taxon>
        <taxon>Arthropoda</taxon>
        <taxon>Hexapoda</taxon>
        <taxon>Insecta</taxon>
        <taxon>Pterygota</taxon>
        <taxon>Neoptera</taxon>
        <taxon>Endopterygota</taxon>
        <taxon>Coleoptera</taxon>
        <taxon>Polyphaga</taxon>
        <taxon>Cucujiformia</taxon>
        <taxon>Chrysomeloidea</taxon>
        <taxon>Chrysomelidae</taxon>
        <taxon>Galerucinae</taxon>
        <taxon>Alticini</taxon>
        <taxon>Psylliodes</taxon>
    </lineage>
</organism>
<evidence type="ECO:0000256" key="18">
    <source>
        <dbReference type="ARBA" id="ARBA00022583"/>
    </source>
</evidence>
<feature type="compositionally biased region" description="Polar residues" evidence="40">
    <location>
        <begin position="616"/>
        <end position="640"/>
    </location>
</feature>
<evidence type="ECO:0000313" key="45">
    <source>
        <dbReference type="Proteomes" id="UP001153636"/>
    </source>
</evidence>
<dbReference type="GO" id="GO:0005886">
    <property type="term" value="C:plasma membrane"/>
    <property type="evidence" value="ECO:0007669"/>
    <property type="project" value="UniProtKB-SubCell"/>
</dbReference>
<dbReference type="InterPro" id="IPR050198">
    <property type="entry name" value="Non-receptor_tyrosine_kinases"/>
</dbReference>
<evidence type="ECO:0000256" key="15">
    <source>
        <dbReference type="ARBA" id="ARBA00022490"/>
    </source>
</evidence>
<keyword evidence="26" id="KW-0832">Ubl conjugation</keyword>
<dbReference type="Pfam" id="PF07714">
    <property type="entry name" value="PK_Tyr_Ser-Thr"/>
    <property type="match status" value="1"/>
</dbReference>
<feature type="region of interest" description="Disordered" evidence="40">
    <location>
        <begin position="582"/>
        <end position="661"/>
    </location>
</feature>
<feature type="domain" description="SH3" evidence="41">
    <location>
        <begin position="371"/>
        <end position="431"/>
    </location>
</feature>
<dbReference type="InterPro" id="IPR008266">
    <property type="entry name" value="Tyr_kinase_AS"/>
</dbReference>
<dbReference type="GO" id="GO:0004715">
    <property type="term" value="F:non-membrane spanning protein tyrosine kinase activity"/>
    <property type="evidence" value="ECO:0007669"/>
    <property type="project" value="UniProtKB-EC"/>
</dbReference>
<evidence type="ECO:0000259" key="42">
    <source>
        <dbReference type="PROSITE" id="PS50011"/>
    </source>
</evidence>
<evidence type="ECO:0000256" key="20">
    <source>
        <dbReference type="ARBA" id="ARBA00022723"/>
    </source>
</evidence>
<evidence type="ECO:0000256" key="11">
    <source>
        <dbReference type="ARBA" id="ARBA00012513"/>
    </source>
</evidence>
<keyword evidence="25" id="KW-0460">Magnesium</keyword>
<evidence type="ECO:0000256" key="2">
    <source>
        <dbReference type="ARBA" id="ARBA00004123"/>
    </source>
</evidence>
<dbReference type="GO" id="GO:0005912">
    <property type="term" value="C:adherens junction"/>
    <property type="evidence" value="ECO:0007669"/>
    <property type="project" value="UniProtKB-SubCell"/>
</dbReference>
<dbReference type="Pfam" id="PF09027">
    <property type="entry name" value="GTPase_binding"/>
    <property type="match status" value="1"/>
</dbReference>
<evidence type="ECO:0000256" key="39">
    <source>
        <dbReference type="PROSITE-ProRule" id="PRU10141"/>
    </source>
</evidence>
<feature type="region of interest" description="Disordered" evidence="40">
    <location>
        <begin position="836"/>
        <end position="857"/>
    </location>
</feature>
<evidence type="ECO:0000256" key="21">
    <source>
        <dbReference type="ARBA" id="ARBA00022741"/>
    </source>
</evidence>
<evidence type="ECO:0000256" key="8">
    <source>
        <dbReference type="ARBA" id="ARBA00004536"/>
    </source>
</evidence>
<dbReference type="PROSITE" id="PS50002">
    <property type="entry name" value="SH3"/>
    <property type="match status" value="1"/>
</dbReference>
<keyword evidence="22" id="KW-0967">Endosome</keyword>
<feature type="compositionally biased region" description="Low complexity" evidence="40">
    <location>
        <begin position="642"/>
        <end position="661"/>
    </location>
</feature>
<protein>
    <recommendedName>
        <fullName evidence="36">Activated CDC42 kinase 1</fullName>
        <ecNumber evidence="10">2.7.10.2</ecNumber>
        <ecNumber evidence="11">2.7.11.1</ecNumber>
    </recommendedName>
    <alternativeName>
        <fullName evidence="37">Tyrosine kinase non-receptor protein 2</fullName>
    </alternativeName>
</protein>
<feature type="binding site" evidence="39">
    <location>
        <position position="141"/>
    </location>
    <ligand>
        <name>ATP</name>
        <dbReference type="ChEBI" id="CHEBI:30616"/>
    </ligand>
</feature>
<keyword evidence="21 39" id="KW-0547">Nucleotide-binding</keyword>
<feature type="domain" description="UBA" evidence="43">
    <location>
        <begin position="1079"/>
        <end position="1120"/>
    </location>
</feature>
<keyword evidence="16" id="KW-0723">Serine/threonine-protein kinase</keyword>
<evidence type="ECO:0000256" key="7">
    <source>
        <dbReference type="ARBA" id="ARBA00004514"/>
    </source>
</evidence>
<evidence type="ECO:0000256" key="5">
    <source>
        <dbReference type="ARBA" id="ARBA00004180"/>
    </source>
</evidence>
<evidence type="ECO:0000256" key="35">
    <source>
        <dbReference type="ARBA" id="ARBA00060742"/>
    </source>
</evidence>
<dbReference type="GO" id="GO:0046872">
    <property type="term" value="F:metal ion binding"/>
    <property type="evidence" value="ECO:0007669"/>
    <property type="project" value="UniProtKB-KW"/>
</dbReference>
<evidence type="ECO:0000256" key="37">
    <source>
        <dbReference type="ARBA" id="ARBA00077194"/>
    </source>
</evidence>
<evidence type="ECO:0000256" key="3">
    <source>
        <dbReference type="ARBA" id="ARBA00004132"/>
    </source>
</evidence>
<dbReference type="InterPro" id="IPR037085">
    <property type="entry name" value="Cdc42-bd-like_dom_sf"/>
</dbReference>
<feature type="compositionally biased region" description="Polar residues" evidence="40">
    <location>
        <begin position="915"/>
        <end position="936"/>
    </location>
</feature>
<evidence type="ECO:0000256" key="31">
    <source>
        <dbReference type="ARBA" id="ARBA00023242"/>
    </source>
</evidence>
<dbReference type="GO" id="GO:0005634">
    <property type="term" value="C:nucleus"/>
    <property type="evidence" value="ECO:0007669"/>
    <property type="project" value="UniProtKB-SubCell"/>
</dbReference>
<evidence type="ECO:0000256" key="26">
    <source>
        <dbReference type="ARBA" id="ARBA00022843"/>
    </source>
</evidence>
<dbReference type="GO" id="GO:0030136">
    <property type="term" value="C:clathrin-coated vesicle"/>
    <property type="evidence" value="ECO:0007669"/>
    <property type="project" value="UniProtKB-SubCell"/>
</dbReference>
<dbReference type="GO" id="GO:0005905">
    <property type="term" value="C:clathrin-coated pit"/>
    <property type="evidence" value="ECO:0007669"/>
    <property type="project" value="UniProtKB-SubCell"/>
</dbReference>
<dbReference type="SMART" id="SM00165">
    <property type="entry name" value="UBA"/>
    <property type="match status" value="1"/>
</dbReference>
<dbReference type="OrthoDB" id="635774at2759"/>
<evidence type="ECO:0000313" key="44">
    <source>
        <dbReference type="EMBL" id="CAH1110941.1"/>
    </source>
</evidence>
<accession>A0A9P0CYW5</accession>
<evidence type="ECO:0000256" key="1">
    <source>
        <dbReference type="ARBA" id="ARBA00001946"/>
    </source>
</evidence>
<evidence type="ECO:0000256" key="25">
    <source>
        <dbReference type="ARBA" id="ARBA00022842"/>
    </source>
</evidence>
<evidence type="ECO:0000256" key="27">
    <source>
        <dbReference type="ARBA" id="ARBA00022949"/>
    </source>
</evidence>
<keyword evidence="27" id="KW-0965">Cell junction</keyword>
<dbReference type="InterPro" id="IPR055175">
    <property type="entry name" value="ACK/TNK-like_SAM"/>
</dbReference>
<dbReference type="EMBL" id="OV651817">
    <property type="protein sequence ID" value="CAH1110941.1"/>
    <property type="molecule type" value="Genomic_DNA"/>
</dbReference>
<feature type="region of interest" description="Disordered" evidence="40">
    <location>
        <begin position="915"/>
        <end position="957"/>
    </location>
</feature>
<dbReference type="SUPFAM" id="SSF50044">
    <property type="entry name" value="SH3-domain"/>
    <property type="match status" value="1"/>
</dbReference>
<evidence type="ECO:0000256" key="17">
    <source>
        <dbReference type="ARBA" id="ARBA00022553"/>
    </source>
</evidence>
<dbReference type="Gene3D" id="3.30.200.20">
    <property type="entry name" value="Phosphorylase Kinase, domain 1"/>
    <property type="match status" value="1"/>
</dbReference>
<keyword evidence="32" id="KW-0968">Cytoplasmic vesicle</keyword>
<dbReference type="InterPro" id="IPR000719">
    <property type="entry name" value="Prot_kinase_dom"/>
</dbReference>
<dbReference type="Pfam" id="PF22931">
    <property type="entry name" value="SAM_TNK"/>
    <property type="match status" value="1"/>
</dbReference>
<evidence type="ECO:0000256" key="6">
    <source>
        <dbReference type="ARBA" id="ARBA00004236"/>
    </source>
</evidence>
<comment type="catalytic activity">
    <reaction evidence="33">
        <text>L-threonyl-[protein] + ATP = O-phospho-L-threonyl-[protein] + ADP + H(+)</text>
        <dbReference type="Rhea" id="RHEA:46608"/>
        <dbReference type="Rhea" id="RHEA-COMP:11060"/>
        <dbReference type="Rhea" id="RHEA-COMP:11605"/>
        <dbReference type="ChEBI" id="CHEBI:15378"/>
        <dbReference type="ChEBI" id="CHEBI:30013"/>
        <dbReference type="ChEBI" id="CHEBI:30616"/>
        <dbReference type="ChEBI" id="CHEBI:61977"/>
        <dbReference type="ChEBI" id="CHEBI:456216"/>
        <dbReference type="EC" id="2.7.11.1"/>
    </reaction>
</comment>
<dbReference type="Gene3D" id="1.10.510.10">
    <property type="entry name" value="Transferase(Phosphotransferase) domain 1"/>
    <property type="match status" value="1"/>
</dbReference>
<keyword evidence="15" id="KW-0963">Cytoplasm</keyword>
<keyword evidence="17" id="KW-0597">Phosphoprotein</keyword>
<evidence type="ECO:0000256" key="19">
    <source>
        <dbReference type="ARBA" id="ARBA00022679"/>
    </source>
</evidence>
<keyword evidence="29" id="KW-0829">Tyrosine-protein kinase</keyword>
<evidence type="ECO:0000256" key="40">
    <source>
        <dbReference type="SAM" id="MobiDB-lite"/>
    </source>
</evidence>
<evidence type="ECO:0000256" key="4">
    <source>
        <dbReference type="ARBA" id="ARBA00004177"/>
    </source>
</evidence>
<evidence type="ECO:0000259" key="41">
    <source>
        <dbReference type="PROSITE" id="PS50002"/>
    </source>
</evidence>
<evidence type="ECO:0000259" key="43">
    <source>
        <dbReference type="PROSITE" id="PS50030"/>
    </source>
</evidence>
<keyword evidence="18" id="KW-0254">Endocytosis</keyword>